<dbReference type="InterPro" id="IPR036249">
    <property type="entry name" value="Thioredoxin-like_sf"/>
</dbReference>
<evidence type="ECO:0000313" key="1">
    <source>
        <dbReference type="EMBL" id="SVE64827.1"/>
    </source>
</evidence>
<sequence>VEAPLTENIWQVHQDQPVVVLGAGSDWGQPYSCEEWAYTFGLSYPLLDDSDGNVYNLFGTGYIPHNVIIDHQGIVLYSESGFNSGAIVNV</sequence>
<name>A0A383F6T0_9ZZZZ</name>
<organism evidence="1">
    <name type="scientific">marine metagenome</name>
    <dbReference type="NCBI Taxonomy" id="408172"/>
    <lineage>
        <taxon>unclassified sequences</taxon>
        <taxon>metagenomes</taxon>
        <taxon>ecological metagenomes</taxon>
    </lineage>
</organism>
<proteinExistence type="predicted"/>
<dbReference type="AlphaFoldDB" id="A0A383F6T0"/>
<accession>A0A383F6T0</accession>
<dbReference type="SUPFAM" id="SSF52833">
    <property type="entry name" value="Thioredoxin-like"/>
    <property type="match status" value="1"/>
</dbReference>
<protein>
    <submittedName>
        <fullName evidence="1">Uncharacterized protein</fullName>
    </submittedName>
</protein>
<reference evidence="1" key="1">
    <citation type="submission" date="2018-05" db="EMBL/GenBank/DDBJ databases">
        <authorList>
            <person name="Lanie J.A."/>
            <person name="Ng W.-L."/>
            <person name="Kazmierczak K.M."/>
            <person name="Andrzejewski T.M."/>
            <person name="Davidsen T.M."/>
            <person name="Wayne K.J."/>
            <person name="Tettelin H."/>
            <person name="Glass J.I."/>
            <person name="Rusch D."/>
            <person name="Podicherti R."/>
            <person name="Tsui H.-C.T."/>
            <person name="Winkler M.E."/>
        </authorList>
    </citation>
    <scope>NUCLEOTIDE SEQUENCE</scope>
</reference>
<dbReference type="EMBL" id="UINC01232035">
    <property type="protein sequence ID" value="SVE64827.1"/>
    <property type="molecule type" value="Genomic_DNA"/>
</dbReference>
<feature type="non-terminal residue" evidence="1">
    <location>
        <position position="90"/>
    </location>
</feature>
<gene>
    <name evidence="1" type="ORF">METZ01_LOCUS517681</name>
</gene>
<dbReference type="Gene3D" id="3.40.30.10">
    <property type="entry name" value="Glutaredoxin"/>
    <property type="match status" value="1"/>
</dbReference>
<feature type="non-terminal residue" evidence="1">
    <location>
        <position position="1"/>
    </location>
</feature>